<sequence length="295" mass="33465">MTVVATFYQFVSLPDCTDLQKKLLSQGQHHAIKGTLLLAEEGLNATIAGSRQGMDAFLAFLQKDPRFKGLEIRESLAPSPPFERLKVKIKREIVTFDHPVADPTRQVGTYVEPHDWNQIICDPDTLVIDTRNDYEVSIGTFQSAQNPQTRSFREFPKYVQTHLDPQKHTRVAMFCTGGIRCEKASAYLLDQGFQQVYHLKGGILKYLEQIPAEESLWQGECFVFDERVAVRHGLEPGSYDMCQACGHPLDQTAQSAPQFEAGISCPACYDRLTPERRDRLRQRRLQQAQAHRASP</sequence>
<reference evidence="3 4" key="1">
    <citation type="submission" date="2024-10" db="EMBL/GenBank/DDBJ databases">
        <authorList>
            <person name="Ratan Roy A."/>
            <person name="Morales Sandoval P.H."/>
            <person name="De Los Santos Villalobos S."/>
            <person name="Chakraborty S."/>
            <person name="Mukherjee J."/>
        </authorList>
    </citation>
    <scope>NUCLEOTIDE SEQUENCE [LARGE SCALE GENOMIC DNA]</scope>
    <source>
        <strain evidence="3 4">S1</strain>
    </source>
</reference>
<organism evidence="3 4">
    <name type="scientific">Almyronema epifaneia S1</name>
    <dbReference type="NCBI Taxonomy" id="2991925"/>
    <lineage>
        <taxon>Bacteria</taxon>
        <taxon>Bacillati</taxon>
        <taxon>Cyanobacteriota</taxon>
        <taxon>Cyanophyceae</taxon>
        <taxon>Nodosilineales</taxon>
        <taxon>Nodosilineaceae</taxon>
        <taxon>Almyronema</taxon>
        <taxon>Almyronema epifaneia</taxon>
    </lineage>
</organism>
<dbReference type="PANTHER" id="PTHR43268:SF3">
    <property type="entry name" value="RHODANESE-LIKE DOMAIN-CONTAINING PROTEIN 7-RELATED"/>
    <property type="match status" value="1"/>
</dbReference>
<feature type="domain" description="Rhodanese" evidence="2">
    <location>
        <begin position="121"/>
        <end position="215"/>
    </location>
</feature>
<evidence type="ECO:0000313" key="3">
    <source>
        <dbReference type="EMBL" id="MFE4107423.1"/>
    </source>
</evidence>
<dbReference type="PANTHER" id="PTHR43268">
    <property type="entry name" value="THIOSULFATE SULFURTRANSFERASE/RHODANESE-LIKE DOMAIN-CONTAINING PROTEIN 2"/>
    <property type="match status" value="1"/>
</dbReference>
<dbReference type="EMBL" id="JBHZOL010000086">
    <property type="protein sequence ID" value="MFE4107423.1"/>
    <property type="molecule type" value="Genomic_DNA"/>
</dbReference>
<keyword evidence="4" id="KW-1185">Reference proteome</keyword>
<dbReference type="InterPro" id="IPR001763">
    <property type="entry name" value="Rhodanese-like_dom"/>
</dbReference>
<keyword evidence="1" id="KW-0560">Oxidoreductase</keyword>
<dbReference type="SMART" id="SM00450">
    <property type="entry name" value="RHOD"/>
    <property type="match status" value="1"/>
</dbReference>
<dbReference type="HAMAP" id="MF_00469">
    <property type="entry name" value="TrhO"/>
    <property type="match status" value="1"/>
</dbReference>
<dbReference type="Pfam" id="PF17773">
    <property type="entry name" value="UPF0176_N"/>
    <property type="match status" value="1"/>
</dbReference>
<dbReference type="InterPro" id="IPR040503">
    <property type="entry name" value="TRHO_N"/>
</dbReference>
<dbReference type="RefSeq" id="WP_377966117.1">
    <property type="nucleotide sequence ID" value="NZ_JBHZOL010000086.1"/>
</dbReference>
<dbReference type="InterPro" id="IPR036873">
    <property type="entry name" value="Rhodanese-like_dom_sf"/>
</dbReference>
<keyword evidence="1" id="KW-0819">tRNA processing</keyword>
<gene>
    <name evidence="1" type="primary">trhO</name>
    <name evidence="3" type="ORF">ACFVKH_14110</name>
</gene>
<evidence type="ECO:0000256" key="1">
    <source>
        <dbReference type="HAMAP-Rule" id="MF_00469"/>
    </source>
</evidence>
<protein>
    <recommendedName>
        <fullName evidence="1">tRNA uridine(34) hydroxylase</fullName>
        <ecNumber evidence="1">1.14.-.-</ecNumber>
    </recommendedName>
    <alternativeName>
        <fullName evidence="1">tRNA hydroxylation protein O</fullName>
    </alternativeName>
</protein>
<comment type="similarity">
    <text evidence="1">Belongs to the TrhO family.</text>
</comment>
<evidence type="ECO:0000313" key="4">
    <source>
        <dbReference type="Proteomes" id="UP001600165"/>
    </source>
</evidence>
<dbReference type="Gene3D" id="3.40.250.10">
    <property type="entry name" value="Rhodanese-like domain"/>
    <property type="match status" value="1"/>
</dbReference>
<dbReference type="Proteomes" id="UP001600165">
    <property type="component" value="Unassembled WGS sequence"/>
</dbReference>
<comment type="caution">
    <text evidence="3">The sequence shown here is derived from an EMBL/GenBank/DDBJ whole genome shotgun (WGS) entry which is preliminary data.</text>
</comment>
<dbReference type="SUPFAM" id="SSF52821">
    <property type="entry name" value="Rhodanese/Cell cycle control phosphatase"/>
    <property type="match status" value="1"/>
</dbReference>
<name>A0ABW6IGV0_9CYAN</name>
<dbReference type="EC" id="1.14.-.-" evidence="1"/>
<comment type="function">
    <text evidence="1">Catalyzes oxygen-dependent 5-hydroxyuridine (ho5U) modification at position 34 in tRNAs.</text>
</comment>
<evidence type="ECO:0000259" key="2">
    <source>
        <dbReference type="PROSITE" id="PS50206"/>
    </source>
</evidence>
<dbReference type="CDD" id="cd01518">
    <property type="entry name" value="RHOD_YceA"/>
    <property type="match status" value="1"/>
</dbReference>
<accession>A0ABW6IGV0</accession>
<dbReference type="Gene3D" id="3.30.70.100">
    <property type="match status" value="1"/>
</dbReference>
<dbReference type="Pfam" id="PF00581">
    <property type="entry name" value="Rhodanese"/>
    <property type="match status" value="1"/>
</dbReference>
<dbReference type="PROSITE" id="PS50206">
    <property type="entry name" value="RHODANESE_3"/>
    <property type="match status" value="1"/>
</dbReference>
<dbReference type="InterPro" id="IPR020936">
    <property type="entry name" value="TrhO"/>
</dbReference>
<proteinExistence type="inferred from homology"/>
<dbReference type="NCBIfam" id="NF001136">
    <property type="entry name" value="PRK00142.1-4"/>
    <property type="match status" value="1"/>
</dbReference>
<comment type="catalytic activity">
    <reaction evidence="1">
        <text>uridine(34) in tRNA + AH2 + O2 = 5-hydroxyuridine(34) in tRNA + A + H2O</text>
        <dbReference type="Rhea" id="RHEA:64224"/>
        <dbReference type="Rhea" id="RHEA-COMP:11727"/>
        <dbReference type="Rhea" id="RHEA-COMP:13381"/>
        <dbReference type="ChEBI" id="CHEBI:13193"/>
        <dbReference type="ChEBI" id="CHEBI:15377"/>
        <dbReference type="ChEBI" id="CHEBI:15379"/>
        <dbReference type="ChEBI" id="CHEBI:17499"/>
        <dbReference type="ChEBI" id="CHEBI:65315"/>
        <dbReference type="ChEBI" id="CHEBI:136877"/>
    </reaction>
</comment>